<evidence type="ECO:0000259" key="3">
    <source>
        <dbReference type="PROSITE" id="PS51186"/>
    </source>
</evidence>
<dbReference type="RefSeq" id="WP_165095459.1">
    <property type="nucleotide sequence ID" value="NZ_CP049056.1"/>
</dbReference>
<gene>
    <name evidence="4" type="ORF">G5B40_04295</name>
</gene>
<dbReference type="InterPro" id="IPR000182">
    <property type="entry name" value="GNAT_dom"/>
</dbReference>
<dbReference type="SUPFAM" id="SSF55729">
    <property type="entry name" value="Acyl-CoA N-acyltransferases (Nat)"/>
    <property type="match status" value="1"/>
</dbReference>
<accession>A0A7L5BYP6</accession>
<dbReference type="InterPro" id="IPR016181">
    <property type="entry name" value="Acyl_CoA_acyltransferase"/>
</dbReference>
<sequence length="153" mass="16524">MTFRTALRRADPREPAATALLEASHALMRALFPAETNHFLSIDALCAPDIRFFLAEGDRDALGCGALALRDGYGEIKSMFVAPEARGTGAGAAILNRIEDEARAAGLPCLRLETGDRLHAAHRLYLRCGFGFRGPFGAYSAAPESLFMEKPLT</sequence>
<dbReference type="AlphaFoldDB" id="A0A7L5BYP6"/>
<dbReference type="EMBL" id="CP049056">
    <property type="protein sequence ID" value="QIE54729.1"/>
    <property type="molecule type" value="Genomic_DNA"/>
</dbReference>
<protein>
    <submittedName>
        <fullName evidence="4">GNAT family N-acetyltransferase</fullName>
    </submittedName>
</protein>
<reference evidence="4 5" key="1">
    <citation type="submission" date="2020-02" db="EMBL/GenBank/DDBJ databases">
        <title>complete genome sequence of Rhodobacteraceae bacterium.</title>
        <authorList>
            <person name="Park J."/>
            <person name="Kim Y.-S."/>
            <person name="Kim K.-H."/>
        </authorList>
    </citation>
    <scope>NUCLEOTIDE SEQUENCE [LARGE SCALE GENOMIC DNA]</scope>
    <source>
        <strain evidence="4 5">RR4-56</strain>
    </source>
</reference>
<organism evidence="4 5">
    <name type="scientific">Pikeienuella piscinae</name>
    <dbReference type="NCBI Taxonomy" id="2748098"/>
    <lineage>
        <taxon>Bacteria</taxon>
        <taxon>Pseudomonadati</taxon>
        <taxon>Pseudomonadota</taxon>
        <taxon>Alphaproteobacteria</taxon>
        <taxon>Rhodobacterales</taxon>
        <taxon>Paracoccaceae</taxon>
        <taxon>Pikeienuella</taxon>
    </lineage>
</organism>
<feature type="domain" description="N-acetyltransferase" evidence="3">
    <location>
        <begin position="5"/>
        <end position="153"/>
    </location>
</feature>
<dbReference type="KEGG" id="hdh:G5B40_04295"/>
<dbReference type="Pfam" id="PF00583">
    <property type="entry name" value="Acetyltransf_1"/>
    <property type="match status" value="1"/>
</dbReference>
<dbReference type="PANTHER" id="PTHR43877">
    <property type="entry name" value="AMINOALKYLPHOSPHONATE N-ACETYLTRANSFERASE-RELATED-RELATED"/>
    <property type="match status" value="1"/>
</dbReference>
<dbReference type="PANTHER" id="PTHR43877:SF2">
    <property type="entry name" value="AMINOALKYLPHOSPHONATE N-ACETYLTRANSFERASE-RELATED"/>
    <property type="match status" value="1"/>
</dbReference>
<name>A0A7L5BYP6_9RHOB</name>
<dbReference type="GO" id="GO:0016747">
    <property type="term" value="F:acyltransferase activity, transferring groups other than amino-acyl groups"/>
    <property type="evidence" value="ECO:0007669"/>
    <property type="project" value="InterPro"/>
</dbReference>
<evidence type="ECO:0000313" key="4">
    <source>
        <dbReference type="EMBL" id="QIE54729.1"/>
    </source>
</evidence>
<dbReference type="Gene3D" id="3.40.630.30">
    <property type="match status" value="1"/>
</dbReference>
<evidence type="ECO:0000256" key="2">
    <source>
        <dbReference type="ARBA" id="ARBA00023315"/>
    </source>
</evidence>
<dbReference type="Proteomes" id="UP000503336">
    <property type="component" value="Chromosome"/>
</dbReference>
<dbReference type="InterPro" id="IPR050832">
    <property type="entry name" value="Bact_Acetyltransf"/>
</dbReference>
<evidence type="ECO:0000256" key="1">
    <source>
        <dbReference type="ARBA" id="ARBA00022679"/>
    </source>
</evidence>
<proteinExistence type="predicted"/>
<keyword evidence="2" id="KW-0012">Acyltransferase</keyword>
<evidence type="ECO:0000313" key="5">
    <source>
        <dbReference type="Proteomes" id="UP000503336"/>
    </source>
</evidence>
<keyword evidence="1 4" id="KW-0808">Transferase</keyword>
<dbReference type="PROSITE" id="PS51186">
    <property type="entry name" value="GNAT"/>
    <property type="match status" value="1"/>
</dbReference>
<keyword evidence="5" id="KW-1185">Reference proteome</keyword>
<dbReference type="CDD" id="cd04301">
    <property type="entry name" value="NAT_SF"/>
    <property type="match status" value="1"/>
</dbReference>